<feature type="region of interest" description="Disordered" evidence="1">
    <location>
        <begin position="1"/>
        <end position="21"/>
    </location>
</feature>
<proteinExistence type="predicted"/>
<evidence type="ECO:0000313" key="2">
    <source>
        <dbReference type="EMBL" id="GBL85198.1"/>
    </source>
</evidence>
<sequence length="101" mass="11623">MEAPDCEVEDVSQHENHTIGTSDYDENIVTQTIHNVQHIQYKHQNINWSLDQPPRSAYLNFANFMKTALSVTRVLLKKETLWREGIVNITSLLPSVSYPVL</sequence>
<reference evidence="2 3" key="1">
    <citation type="journal article" date="2019" name="Sci. Rep.">
        <title>Orb-weaving spider Araneus ventricosus genome elucidates the spidroin gene catalogue.</title>
        <authorList>
            <person name="Kono N."/>
            <person name="Nakamura H."/>
            <person name="Ohtoshi R."/>
            <person name="Moran D.A.P."/>
            <person name="Shinohara A."/>
            <person name="Yoshida Y."/>
            <person name="Fujiwara M."/>
            <person name="Mori M."/>
            <person name="Tomita M."/>
            <person name="Arakawa K."/>
        </authorList>
    </citation>
    <scope>NUCLEOTIDE SEQUENCE [LARGE SCALE GENOMIC DNA]</scope>
</reference>
<organism evidence="2 3">
    <name type="scientific">Araneus ventricosus</name>
    <name type="common">Orbweaver spider</name>
    <name type="synonym">Epeira ventricosa</name>
    <dbReference type="NCBI Taxonomy" id="182803"/>
    <lineage>
        <taxon>Eukaryota</taxon>
        <taxon>Metazoa</taxon>
        <taxon>Ecdysozoa</taxon>
        <taxon>Arthropoda</taxon>
        <taxon>Chelicerata</taxon>
        <taxon>Arachnida</taxon>
        <taxon>Araneae</taxon>
        <taxon>Araneomorphae</taxon>
        <taxon>Entelegynae</taxon>
        <taxon>Araneoidea</taxon>
        <taxon>Araneidae</taxon>
        <taxon>Araneus</taxon>
    </lineage>
</organism>
<comment type="caution">
    <text evidence="2">The sequence shown here is derived from an EMBL/GenBank/DDBJ whole genome shotgun (WGS) entry which is preliminary data.</text>
</comment>
<dbReference type="AlphaFoldDB" id="A0A4Y2AZJ7"/>
<dbReference type="Proteomes" id="UP000499080">
    <property type="component" value="Unassembled WGS sequence"/>
</dbReference>
<name>A0A4Y2AZJ7_ARAVE</name>
<accession>A0A4Y2AZJ7</accession>
<feature type="compositionally biased region" description="Acidic residues" evidence="1">
    <location>
        <begin position="1"/>
        <end position="10"/>
    </location>
</feature>
<protein>
    <submittedName>
        <fullName evidence="2">Uncharacterized protein</fullName>
    </submittedName>
</protein>
<keyword evidence="3" id="KW-1185">Reference proteome</keyword>
<evidence type="ECO:0000313" key="3">
    <source>
        <dbReference type="Proteomes" id="UP000499080"/>
    </source>
</evidence>
<gene>
    <name evidence="2" type="ORF">AVEN_222689_1</name>
</gene>
<evidence type="ECO:0000256" key="1">
    <source>
        <dbReference type="SAM" id="MobiDB-lite"/>
    </source>
</evidence>
<dbReference type="EMBL" id="BGPR01000042">
    <property type="protein sequence ID" value="GBL85198.1"/>
    <property type="molecule type" value="Genomic_DNA"/>
</dbReference>